<keyword evidence="2 3" id="KW-0342">GTP-binding</keyword>
<feature type="binding site" evidence="3">
    <location>
        <begin position="133"/>
        <end position="136"/>
    </location>
    <ligand>
        <name>GTP</name>
        <dbReference type="ChEBI" id="CHEBI:37565"/>
    </ligand>
</feature>
<keyword evidence="4" id="KW-0460">Magnesium</keyword>
<feature type="binding site" evidence="4">
    <location>
        <position position="31"/>
    </location>
    <ligand>
        <name>Mg(2+)</name>
        <dbReference type="ChEBI" id="CHEBI:18420"/>
    </ligand>
</feature>
<protein>
    <recommendedName>
        <fullName evidence="7">P-loop containing nucleoside triphosphate hydrolase protein</fullName>
    </recommendedName>
</protein>
<reference evidence="5 6" key="1">
    <citation type="journal article" date="2018" name="Evol. Lett.">
        <title>Horizontal gene cluster transfer increased hallucinogenic mushroom diversity.</title>
        <authorList>
            <person name="Reynolds H.T."/>
            <person name="Vijayakumar V."/>
            <person name="Gluck-Thaler E."/>
            <person name="Korotkin H.B."/>
            <person name="Matheny P.B."/>
            <person name="Slot J.C."/>
        </authorList>
    </citation>
    <scope>NUCLEOTIDE SEQUENCE [LARGE SCALE GENOMIC DNA]</scope>
    <source>
        <strain evidence="5 6">2631</strain>
    </source>
</reference>
<comment type="caution">
    <text evidence="5">The sequence shown here is derived from an EMBL/GenBank/DDBJ whole genome shotgun (WGS) entry which is preliminary data.</text>
</comment>
<dbReference type="PANTHER" id="PTHR45909">
    <property type="entry name" value="ADP-RIBOSYLATION FACTOR-RELATED PROTEIN 1"/>
    <property type="match status" value="1"/>
</dbReference>
<dbReference type="GO" id="GO:0005794">
    <property type="term" value="C:Golgi apparatus"/>
    <property type="evidence" value="ECO:0007669"/>
    <property type="project" value="TreeGrafter"/>
</dbReference>
<evidence type="ECO:0000256" key="3">
    <source>
        <dbReference type="PIRSR" id="PIRSR606689-1"/>
    </source>
</evidence>
<dbReference type="PROSITE" id="PS51417">
    <property type="entry name" value="ARF"/>
    <property type="match status" value="1"/>
</dbReference>
<keyword evidence="1 3" id="KW-0547">Nucleotide-binding</keyword>
<dbReference type="GO" id="GO:0043001">
    <property type="term" value="P:Golgi to plasma membrane protein transport"/>
    <property type="evidence" value="ECO:0007669"/>
    <property type="project" value="TreeGrafter"/>
</dbReference>
<dbReference type="InterPro" id="IPR027417">
    <property type="entry name" value="P-loop_NTPase"/>
</dbReference>
<accession>A0A409X1J0</accession>
<dbReference type="AlphaFoldDB" id="A0A409X1J0"/>
<dbReference type="InParanoid" id="A0A409X1J0"/>
<evidence type="ECO:0000256" key="4">
    <source>
        <dbReference type="PIRSR" id="PIRSR606689-2"/>
    </source>
</evidence>
<dbReference type="SMART" id="SM00178">
    <property type="entry name" value="SAR"/>
    <property type="match status" value="1"/>
</dbReference>
<dbReference type="GO" id="GO:0034067">
    <property type="term" value="P:protein localization to Golgi apparatus"/>
    <property type="evidence" value="ECO:0007669"/>
    <property type="project" value="TreeGrafter"/>
</dbReference>
<organism evidence="5 6">
    <name type="scientific">Psilocybe cyanescens</name>
    <dbReference type="NCBI Taxonomy" id="93625"/>
    <lineage>
        <taxon>Eukaryota</taxon>
        <taxon>Fungi</taxon>
        <taxon>Dikarya</taxon>
        <taxon>Basidiomycota</taxon>
        <taxon>Agaricomycotina</taxon>
        <taxon>Agaricomycetes</taxon>
        <taxon>Agaricomycetidae</taxon>
        <taxon>Agaricales</taxon>
        <taxon>Agaricineae</taxon>
        <taxon>Strophariaceae</taxon>
        <taxon>Psilocybe</taxon>
    </lineage>
</organism>
<dbReference type="EMBL" id="NHYD01002844">
    <property type="protein sequence ID" value="PPQ84601.1"/>
    <property type="molecule type" value="Genomic_DNA"/>
</dbReference>
<dbReference type="GO" id="GO:0006886">
    <property type="term" value="P:intracellular protein transport"/>
    <property type="evidence" value="ECO:0007669"/>
    <property type="project" value="TreeGrafter"/>
</dbReference>
<keyword evidence="4" id="KW-0479">Metal-binding</keyword>
<gene>
    <name evidence="5" type="ORF">CVT25_015804</name>
</gene>
<dbReference type="PANTHER" id="PTHR45909:SF1">
    <property type="entry name" value="ADP-RIBOSYLATION FACTOR-RELATED PROTEIN 1"/>
    <property type="match status" value="1"/>
</dbReference>
<evidence type="ECO:0008006" key="7">
    <source>
        <dbReference type="Google" id="ProtNLM"/>
    </source>
</evidence>
<evidence type="ECO:0000256" key="2">
    <source>
        <dbReference type="ARBA" id="ARBA00023134"/>
    </source>
</evidence>
<dbReference type="InterPro" id="IPR006689">
    <property type="entry name" value="Small_GTPase_ARF/SAR"/>
</dbReference>
<feature type="binding site" evidence="3">
    <location>
        <begin position="24"/>
        <end position="31"/>
    </location>
    <ligand>
        <name>GTP</name>
        <dbReference type="ChEBI" id="CHEBI:37565"/>
    </ligand>
</feature>
<dbReference type="SMART" id="SM00177">
    <property type="entry name" value="ARF"/>
    <property type="match status" value="1"/>
</dbReference>
<dbReference type="Proteomes" id="UP000283269">
    <property type="component" value="Unassembled WGS sequence"/>
</dbReference>
<dbReference type="Gene3D" id="3.40.50.300">
    <property type="entry name" value="P-loop containing nucleotide triphosphate hydrolases"/>
    <property type="match status" value="1"/>
</dbReference>
<dbReference type="SUPFAM" id="SSF52540">
    <property type="entry name" value="P-loop containing nucleoside triphosphate hydrolases"/>
    <property type="match status" value="1"/>
</dbReference>
<dbReference type="GO" id="GO:0005525">
    <property type="term" value="F:GTP binding"/>
    <property type="evidence" value="ECO:0007669"/>
    <property type="project" value="UniProtKB-KW"/>
</dbReference>
<dbReference type="STRING" id="93625.A0A409X1J0"/>
<proteinExistence type="predicted"/>
<evidence type="ECO:0000313" key="5">
    <source>
        <dbReference type="EMBL" id="PPQ84601.1"/>
    </source>
</evidence>
<dbReference type="InterPro" id="IPR024156">
    <property type="entry name" value="Small_GTPase_ARF"/>
</dbReference>
<dbReference type="GO" id="GO:0046872">
    <property type="term" value="F:metal ion binding"/>
    <property type="evidence" value="ECO:0007669"/>
    <property type="project" value="UniProtKB-KW"/>
</dbReference>
<evidence type="ECO:0000313" key="6">
    <source>
        <dbReference type="Proteomes" id="UP000283269"/>
    </source>
</evidence>
<sequence>MYHLLKGLHEHLTRKEEFSVIIIGLDGAGKTTFLEKIKTLYNEVPGLSPDKIGPTVGQNTGTIVLPSTILQFWDLGGQRGIRNIWHRYYGDCHAVVYVIDAEDRERLSEGWEVFDGVLSNPQILGLPLLLVANKQDSPLSLSVDEIRHDYEDWHQRKLESARRTRYGEADHNSSDAMRRERIASLDVMGVSALEGTGIRAAVDWLFIRVQNSRRQVTSSSISSGYSYPLSLSL</sequence>
<feature type="binding site" evidence="3">
    <location>
        <position position="77"/>
    </location>
    <ligand>
        <name>GTP</name>
        <dbReference type="ChEBI" id="CHEBI:37565"/>
    </ligand>
</feature>
<dbReference type="OrthoDB" id="414781at2759"/>
<dbReference type="Pfam" id="PF00025">
    <property type="entry name" value="Arf"/>
    <property type="match status" value="1"/>
</dbReference>
<dbReference type="GO" id="GO:0003924">
    <property type="term" value="F:GTPase activity"/>
    <property type="evidence" value="ECO:0007669"/>
    <property type="project" value="InterPro"/>
</dbReference>
<evidence type="ECO:0000256" key="1">
    <source>
        <dbReference type="ARBA" id="ARBA00022741"/>
    </source>
</evidence>
<feature type="binding site" evidence="4">
    <location>
        <position position="55"/>
    </location>
    <ligand>
        <name>Mg(2+)</name>
        <dbReference type="ChEBI" id="CHEBI:18420"/>
    </ligand>
</feature>
<dbReference type="PRINTS" id="PR00328">
    <property type="entry name" value="SAR1GTPBP"/>
</dbReference>
<keyword evidence="6" id="KW-1185">Reference proteome</keyword>
<name>A0A409X1J0_PSICY</name>